<evidence type="ECO:0008006" key="4">
    <source>
        <dbReference type="Google" id="ProtNLM"/>
    </source>
</evidence>
<name>B9T511_RICCO</name>
<organism evidence="2 3">
    <name type="scientific">Ricinus communis</name>
    <name type="common">Castor bean</name>
    <dbReference type="NCBI Taxonomy" id="3988"/>
    <lineage>
        <taxon>Eukaryota</taxon>
        <taxon>Viridiplantae</taxon>
        <taxon>Streptophyta</taxon>
        <taxon>Embryophyta</taxon>
        <taxon>Tracheophyta</taxon>
        <taxon>Spermatophyta</taxon>
        <taxon>Magnoliopsida</taxon>
        <taxon>eudicotyledons</taxon>
        <taxon>Gunneridae</taxon>
        <taxon>Pentapetalae</taxon>
        <taxon>rosids</taxon>
        <taxon>fabids</taxon>
        <taxon>Malpighiales</taxon>
        <taxon>Euphorbiaceae</taxon>
        <taxon>Acalyphoideae</taxon>
        <taxon>Acalypheae</taxon>
        <taxon>Ricinus</taxon>
    </lineage>
</organism>
<dbReference type="PANTHER" id="PTHR34679:SF2">
    <property type="entry name" value="OS02G0122500 PROTEIN"/>
    <property type="match status" value="1"/>
</dbReference>
<dbReference type="OrthoDB" id="4914at2759"/>
<dbReference type="AlphaFoldDB" id="B9T511"/>
<proteinExistence type="predicted"/>
<protein>
    <recommendedName>
        <fullName evidence="4">DUF4079 domain-containing protein</fullName>
    </recommendedName>
</protein>
<feature type="transmembrane region" description="Helical" evidence="1">
    <location>
        <begin position="239"/>
        <end position="261"/>
    </location>
</feature>
<dbReference type="eggNOG" id="ENOG502QT15">
    <property type="taxonomic scope" value="Eukaryota"/>
</dbReference>
<dbReference type="InParanoid" id="B9T511"/>
<keyword evidence="1" id="KW-0812">Transmembrane</keyword>
<dbReference type="Proteomes" id="UP000008311">
    <property type="component" value="Unassembled WGS sequence"/>
</dbReference>
<keyword evidence="1" id="KW-1133">Transmembrane helix</keyword>
<dbReference type="FunCoup" id="B9T511">
    <property type="interactions" value="1071"/>
</dbReference>
<evidence type="ECO:0000313" key="2">
    <source>
        <dbReference type="EMBL" id="EEF29051.1"/>
    </source>
</evidence>
<feature type="transmembrane region" description="Helical" evidence="1">
    <location>
        <begin position="90"/>
        <end position="111"/>
    </location>
</feature>
<evidence type="ECO:0000313" key="3">
    <source>
        <dbReference type="Proteomes" id="UP000008311"/>
    </source>
</evidence>
<dbReference type="KEGG" id="rcu:8273045"/>
<dbReference type="EMBL" id="EQ974502">
    <property type="protein sequence ID" value="EEF29051.1"/>
    <property type="molecule type" value="Genomic_DNA"/>
</dbReference>
<keyword evidence="3" id="KW-1185">Reference proteome</keyword>
<gene>
    <name evidence="2" type="ORF">RCOM_0144260</name>
</gene>
<evidence type="ECO:0000256" key="1">
    <source>
        <dbReference type="SAM" id="Phobius"/>
    </source>
</evidence>
<dbReference type="Pfam" id="PF13301">
    <property type="entry name" value="DUF4079"/>
    <property type="match status" value="1"/>
</dbReference>
<dbReference type="PANTHER" id="PTHR34679">
    <property type="match status" value="1"/>
</dbReference>
<accession>B9T511</accession>
<dbReference type="InterPro" id="IPR025067">
    <property type="entry name" value="DUF4079"/>
</dbReference>
<feature type="transmembrane region" description="Helical" evidence="1">
    <location>
        <begin position="173"/>
        <end position="195"/>
    </location>
</feature>
<sequence length="270" mass="29809">MATTLTLLRSPVLARKLPYIHSKFPSLPKPSKLDLSKKESSKLLNENIHQLISSASLPITAFSLPLFLDAKDAFAVGGEFGILEGKTFALIHPAVMGLLFFYTLWAGYLGWQWRRVRTIQNEISELKKQVKPAAVTPDGKPVEAPPSPVELKIQQLTEERKELIKGSYKDRHFNAGSILLGFGVLESIGGGLNTWFRTGKLFPGPHLFAGAGITVLWAAAAALVPAMQKGNETARNLHIALNALNVLLFIWQIPTGFEIVLKVFEFTKWP</sequence>
<feature type="transmembrane region" description="Helical" evidence="1">
    <location>
        <begin position="207"/>
        <end position="227"/>
    </location>
</feature>
<dbReference type="STRING" id="3988.B9T511"/>
<keyword evidence="1" id="KW-0472">Membrane</keyword>
<reference evidence="3" key="1">
    <citation type="journal article" date="2010" name="Nat. Biotechnol.">
        <title>Draft genome sequence of the oilseed species Ricinus communis.</title>
        <authorList>
            <person name="Chan A.P."/>
            <person name="Crabtree J."/>
            <person name="Zhao Q."/>
            <person name="Lorenzi H."/>
            <person name="Orvis J."/>
            <person name="Puiu D."/>
            <person name="Melake-Berhan A."/>
            <person name="Jones K.M."/>
            <person name="Redman J."/>
            <person name="Chen G."/>
            <person name="Cahoon E.B."/>
            <person name="Gedil M."/>
            <person name="Stanke M."/>
            <person name="Haas B.J."/>
            <person name="Wortman J.R."/>
            <person name="Fraser-Liggett C.M."/>
            <person name="Ravel J."/>
            <person name="Rabinowicz P.D."/>
        </authorList>
    </citation>
    <scope>NUCLEOTIDE SEQUENCE [LARGE SCALE GENOMIC DNA]</scope>
    <source>
        <strain evidence="3">cv. Hale</strain>
    </source>
</reference>